<dbReference type="EMBL" id="CAJOAX010005828">
    <property type="protein sequence ID" value="CAF3961490.1"/>
    <property type="molecule type" value="Genomic_DNA"/>
</dbReference>
<evidence type="ECO:0000313" key="5">
    <source>
        <dbReference type="EMBL" id="CAF3918824.1"/>
    </source>
</evidence>
<evidence type="ECO:0000313" key="8">
    <source>
        <dbReference type="Proteomes" id="UP000663889"/>
    </source>
</evidence>
<dbReference type="Proteomes" id="UP000663874">
    <property type="component" value="Unassembled WGS sequence"/>
</dbReference>
<evidence type="ECO:0000313" key="6">
    <source>
        <dbReference type="EMBL" id="CAF3961490.1"/>
    </source>
</evidence>
<gene>
    <name evidence="5" type="ORF">FNK824_LOCUS21502</name>
    <name evidence="7" type="ORF">JBS370_LOCUS25005</name>
    <name evidence="6" type="ORF">OTI717_LOCUS26928</name>
    <name evidence="2" type="ORF">RFH988_LOCUS15314</name>
    <name evidence="4" type="ORF">SEV965_LOCUS21491</name>
    <name evidence="3" type="ORF">ZHD862_LOCUS16389</name>
</gene>
<dbReference type="Proteomes" id="UP000663864">
    <property type="component" value="Unassembled WGS sequence"/>
</dbReference>
<comment type="caution">
    <text evidence="4">The sequence shown here is derived from an EMBL/GenBank/DDBJ whole genome shotgun (WGS) entry which is preliminary data.</text>
</comment>
<evidence type="ECO:0000313" key="7">
    <source>
        <dbReference type="EMBL" id="CAF3977787.1"/>
    </source>
</evidence>
<feature type="region of interest" description="Disordered" evidence="1">
    <location>
        <begin position="1"/>
        <end position="25"/>
    </location>
</feature>
<dbReference type="OrthoDB" id="10058763at2759"/>
<dbReference type="EMBL" id="CAJOBD010004041">
    <property type="protein sequence ID" value="CAF3977787.1"/>
    <property type="molecule type" value="Genomic_DNA"/>
</dbReference>
<name>A0A814WZP4_9BILA</name>
<dbReference type="Proteomes" id="UP000663882">
    <property type="component" value="Unassembled WGS sequence"/>
</dbReference>
<sequence length="83" mass="9614">MASDLIEFNDDDEIDDEDDRITPESSPKISEAMEMTRKLHLLATAQQSQLHPLINEIESKLTDIYISSKEKRQTTLEDFFVKN</sequence>
<evidence type="ECO:0000256" key="1">
    <source>
        <dbReference type="SAM" id="MobiDB-lite"/>
    </source>
</evidence>
<proteinExistence type="predicted"/>
<accession>A0A814WZP4</accession>
<dbReference type="EMBL" id="CAJOBE010004155">
    <property type="protein sequence ID" value="CAF3918824.1"/>
    <property type="molecule type" value="Genomic_DNA"/>
</dbReference>
<reference evidence="4" key="1">
    <citation type="submission" date="2021-02" db="EMBL/GenBank/DDBJ databases">
        <authorList>
            <person name="Nowell W R."/>
        </authorList>
    </citation>
    <scope>NUCLEOTIDE SEQUENCE</scope>
</reference>
<dbReference type="EMBL" id="CAJNOU010001460">
    <property type="protein sequence ID" value="CAF1207590.1"/>
    <property type="molecule type" value="Genomic_DNA"/>
</dbReference>
<evidence type="ECO:0000313" key="2">
    <source>
        <dbReference type="EMBL" id="CAF1023338.1"/>
    </source>
</evidence>
<evidence type="ECO:0000313" key="3">
    <source>
        <dbReference type="EMBL" id="CAF1077191.1"/>
    </source>
</evidence>
<dbReference type="EMBL" id="CAJNOO010000742">
    <property type="protein sequence ID" value="CAF1023338.1"/>
    <property type="molecule type" value="Genomic_DNA"/>
</dbReference>
<dbReference type="Proteomes" id="UP000663889">
    <property type="component" value="Unassembled WGS sequence"/>
</dbReference>
<dbReference type="AlphaFoldDB" id="A0A814WZP4"/>
<dbReference type="Proteomes" id="UP000663836">
    <property type="component" value="Unassembled WGS sequence"/>
</dbReference>
<evidence type="ECO:0000313" key="4">
    <source>
        <dbReference type="EMBL" id="CAF1207590.1"/>
    </source>
</evidence>
<feature type="compositionally biased region" description="Acidic residues" evidence="1">
    <location>
        <begin position="7"/>
        <end position="19"/>
    </location>
</feature>
<organism evidence="4 8">
    <name type="scientific">Rotaria sordida</name>
    <dbReference type="NCBI Taxonomy" id="392033"/>
    <lineage>
        <taxon>Eukaryota</taxon>
        <taxon>Metazoa</taxon>
        <taxon>Spiralia</taxon>
        <taxon>Gnathifera</taxon>
        <taxon>Rotifera</taxon>
        <taxon>Eurotatoria</taxon>
        <taxon>Bdelloidea</taxon>
        <taxon>Philodinida</taxon>
        <taxon>Philodinidae</taxon>
        <taxon>Rotaria</taxon>
    </lineage>
</organism>
<dbReference type="Proteomes" id="UP000663823">
    <property type="component" value="Unassembled WGS sequence"/>
</dbReference>
<dbReference type="EMBL" id="CAJNOT010000771">
    <property type="protein sequence ID" value="CAF1077191.1"/>
    <property type="molecule type" value="Genomic_DNA"/>
</dbReference>
<protein>
    <submittedName>
        <fullName evidence="4">Uncharacterized protein</fullName>
    </submittedName>
</protein>